<dbReference type="Proteomes" id="UP000279236">
    <property type="component" value="Unassembled WGS sequence"/>
</dbReference>
<proteinExistence type="inferred from homology"/>
<feature type="compositionally biased region" description="Basic and acidic residues" evidence="9">
    <location>
        <begin position="231"/>
        <end position="244"/>
    </location>
</feature>
<feature type="transmembrane region" description="Helical" evidence="10">
    <location>
        <begin position="637"/>
        <end position="654"/>
    </location>
</feature>
<sequence length="1109" mass="121096">MSEAMEATPAAAEQQQQQHQHHSSAESVEQIPAATAHAHVPGTEDERVAAEVSDAPSSDAHTTSDSATPLYAHPDANASTLSVSESEDSFVSAANGPIEVEAVADNPLANNPLAGIEDTPRSDPLGLAAASSSDHRLPTTAATATATAEDDGAGTRPSTTRPHTVRWSLPEGQPQAAPEPRTLLRSLPDDDDDADADASSVESAGGVFAFERPPTAPTGEGAGAAHLPATDGHHRLSSSEHQPDVHAPPAAAIGVFDVDVGGYHSQEFFDAARPPPFSGRDNLNNSTFAYVMRHHTQPPPPPQHGEPTTGQSASDFESDDVRPIGASDQSIMSSSEDDELTTDGGRPDTGRSYPLTVMTGDQTVPDGKTTWGDGVGGECKDASEEGGDYDWMEEDSPFAEVRASVSNIDDPEMPALTLRSWVFGMVLCLIVSGANTFFSFRNPTPTIPVLAVQIAAYPIGKFAAWALPIREYTLPRWLGSVKFSLNPCPFNVKEHTIIVMMASVAVVPAYGMSTIVASELWYGKNLGVGFSMLYILATQVTGMSLAGIARRFVVWPASMIWPGVLVLTTNLNTLHAEADMGGGGMSRLRFLLIVGSAAFLWYFVPGFLFTGLSYFSYATWIAPRNMVVNQLFGVNNGLGMGILTFDWAQIAWIGSPLTAPWWAQVNVAFGLFLFYWLLTPLLHYTNTWYTNFLPMSAISAADRYQNVYNVTRILTPEITLNTTAYAEYSPMYLTSTFLVTYMLAFALTTSLIVYTVLVHGTRIWRAIKSVQSEPDDIHMKLMREYPEVPDWWYLVVFGCCIVLGIVTIEVFSTGLPVWGYLVSIAMTLVYIIPSAIMYALANLEPAFNLIAELIPGYAFEGQPIAGMIFKTFAVQTLAESLIFVRDMKLGHYMKIPPRSMFFAQISACSIACFVQVGVKELIFRTIPDMCSTHQKYLLVCSTAKTMYTASITWGLIGPARLFDKGGIYRPQLWMLLVGALAPFPFWLYCRKYPKSIVRNVNVCLVFCVALFIPPATGINVASFLFVGFVFQFWVRRHAFAWWCKYNYVLSCALDVGTLLSVIFVFLVFKIPGASINWWGNTVYVKTLDWQGLAFEMAPATGFGPTTWKV</sequence>
<feature type="transmembrane region" description="Helical" evidence="10">
    <location>
        <begin position="559"/>
        <end position="578"/>
    </location>
</feature>
<feature type="transmembrane region" description="Helical" evidence="10">
    <location>
        <begin position="817"/>
        <end position="840"/>
    </location>
</feature>
<feature type="region of interest" description="Disordered" evidence="9">
    <location>
        <begin position="109"/>
        <end position="246"/>
    </location>
</feature>
<feature type="region of interest" description="Disordered" evidence="9">
    <location>
        <begin position="1"/>
        <end position="92"/>
    </location>
</feature>
<dbReference type="RefSeq" id="XP_028479046.1">
    <property type="nucleotide sequence ID" value="XM_028620074.1"/>
</dbReference>
<gene>
    <name evidence="11" type="ORF">EHS24_004499</name>
</gene>
<organism evidence="11 12">
    <name type="scientific">Apiotrichum porosum</name>
    <dbReference type="NCBI Taxonomy" id="105984"/>
    <lineage>
        <taxon>Eukaryota</taxon>
        <taxon>Fungi</taxon>
        <taxon>Dikarya</taxon>
        <taxon>Basidiomycota</taxon>
        <taxon>Agaricomycotina</taxon>
        <taxon>Tremellomycetes</taxon>
        <taxon>Trichosporonales</taxon>
        <taxon>Trichosporonaceae</taxon>
        <taxon>Apiotrichum</taxon>
    </lineage>
</organism>
<keyword evidence="8 10" id="KW-0472">Membrane</keyword>
<evidence type="ECO:0000256" key="4">
    <source>
        <dbReference type="ARBA" id="ARBA00022692"/>
    </source>
</evidence>
<dbReference type="EMBL" id="RSCE01000002">
    <property type="protein sequence ID" value="RSH86261.1"/>
    <property type="molecule type" value="Genomic_DNA"/>
</dbReference>
<evidence type="ECO:0000256" key="8">
    <source>
        <dbReference type="ARBA" id="ARBA00023136"/>
    </source>
</evidence>
<keyword evidence="5" id="KW-0571">Peptide transport</keyword>
<evidence type="ECO:0000313" key="11">
    <source>
        <dbReference type="EMBL" id="RSH86261.1"/>
    </source>
</evidence>
<dbReference type="OrthoDB" id="9986677at2759"/>
<dbReference type="Pfam" id="PF03169">
    <property type="entry name" value="OPT"/>
    <property type="match status" value="1"/>
</dbReference>
<evidence type="ECO:0008006" key="13">
    <source>
        <dbReference type="Google" id="ProtNLM"/>
    </source>
</evidence>
<dbReference type="AlphaFoldDB" id="A0A427Y599"/>
<keyword evidence="7 10" id="KW-1133">Transmembrane helix</keyword>
<comment type="subcellular location">
    <subcellularLocation>
        <location evidence="1">Membrane</location>
        <topology evidence="1">Multi-pass membrane protein</topology>
    </subcellularLocation>
</comment>
<feature type="transmembrane region" description="Helical" evidence="10">
    <location>
        <begin position="791"/>
        <end position="811"/>
    </location>
</feature>
<protein>
    <recommendedName>
        <fullName evidence="13">Oligopeptide transporter</fullName>
    </recommendedName>
</protein>
<keyword evidence="4 10" id="KW-0812">Transmembrane</keyword>
<accession>A0A427Y599</accession>
<keyword evidence="6" id="KW-0653">Protein transport</keyword>
<evidence type="ECO:0000256" key="10">
    <source>
        <dbReference type="SAM" id="Phobius"/>
    </source>
</evidence>
<dbReference type="GO" id="GO:0035673">
    <property type="term" value="F:oligopeptide transmembrane transporter activity"/>
    <property type="evidence" value="ECO:0007669"/>
    <property type="project" value="InterPro"/>
</dbReference>
<keyword evidence="12" id="KW-1185">Reference proteome</keyword>
<feature type="transmembrane region" description="Helical" evidence="10">
    <location>
        <begin position="901"/>
        <end position="918"/>
    </location>
</feature>
<evidence type="ECO:0000256" key="6">
    <source>
        <dbReference type="ARBA" id="ARBA00022927"/>
    </source>
</evidence>
<dbReference type="InterPro" id="IPR004813">
    <property type="entry name" value="OPT"/>
</dbReference>
<feature type="region of interest" description="Disordered" evidence="9">
    <location>
        <begin position="293"/>
        <end position="375"/>
    </location>
</feature>
<feature type="transmembrane region" description="Helical" evidence="10">
    <location>
        <begin position="447"/>
        <end position="467"/>
    </location>
</feature>
<dbReference type="GO" id="GO:0016020">
    <property type="term" value="C:membrane"/>
    <property type="evidence" value="ECO:0007669"/>
    <property type="project" value="UniProtKB-SubCell"/>
</dbReference>
<feature type="transmembrane region" description="Helical" evidence="10">
    <location>
        <begin position="738"/>
        <end position="758"/>
    </location>
</feature>
<feature type="transmembrane region" description="Helical" evidence="10">
    <location>
        <begin position="1045"/>
        <end position="1068"/>
    </location>
</feature>
<dbReference type="NCBIfam" id="TIGR00727">
    <property type="entry name" value="ISP4_OPT"/>
    <property type="match status" value="1"/>
</dbReference>
<feature type="transmembrane region" description="Helical" evidence="10">
    <location>
        <begin position="497"/>
        <end position="521"/>
    </location>
</feature>
<feature type="transmembrane region" description="Helical" evidence="10">
    <location>
        <begin position="1000"/>
        <end position="1033"/>
    </location>
</feature>
<evidence type="ECO:0000256" key="9">
    <source>
        <dbReference type="SAM" id="MobiDB-lite"/>
    </source>
</evidence>
<keyword evidence="3" id="KW-0813">Transport</keyword>
<evidence type="ECO:0000256" key="2">
    <source>
        <dbReference type="ARBA" id="ARBA00008807"/>
    </source>
</evidence>
<name>A0A427Y599_9TREE</name>
<dbReference type="NCBIfam" id="TIGR00728">
    <property type="entry name" value="OPT_sfam"/>
    <property type="match status" value="1"/>
</dbReference>
<evidence type="ECO:0000256" key="5">
    <source>
        <dbReference type="ARBA" id="ARBA00022856"/>
    </source>
</evidence>
<dbReference type="GeneID" id="39589042"/>
<feature type="transmembrane region" description="Helical" evidence="10">
    <location>
        <begin position="421"/>
        <end position="440"/>
    </location>
</feature>
<feature type="transmembrane region" description="Helical" evidence="10">
    <location>
        <begin position="661"/>
        <end position="678"/>
    </location>
</feature>
<feature type="transmembrane region" description="Helical" evidence="10">
    <location>
        <begin position="590"/>
        <end position="617"/>
    </location>
</feature>
<reference evidence="11 12" key="1">
    <citation type="submission" date="2018-11" db="EMBL/GenBank/DDBJ databases">
        <title>Genome sequence of Apiotrichum porosum DSM 27194.</title>
        <authorList>
            <person name="Aliyu H."/>
            <person name="Gorte O."/>
            <person name="Ochsenreither K."/>
        </authorList>
    </citation>
    <scope>NUCLEOTIDE SEQUENCE [LARGE SCALE GENOMIC DNA]</scope>
    <source>
        <strain evidence="11 12">DSM 27194</strain>
    </source>
</reference>
<feature type="transmembrane region" description="Helical" evidence="10">
    <location>
        <begin position="533"/>
        <end position="553"/>
    </location>
</feature>
<dbReference type="GO" id="GO:0015031">
    <property type="term" value="P:protein transport"/>
    <property type="evidence" value="ECO:0007669"/>
    <property type="project" value="UniProtKB-KW"/>
</dbReference>
<evidence type="ECO:0000256" key="7">
    <source>
        <dbReference type="ARBA" id="ARBA00022989"/>
    </source>
</evidence>
<dbReference type="PANTHER" id="PTHR22601">
    <property type="entry name" value="ISP4 LIKE PROTEIN"/>
    <property type="match status" value="1"/>
</dbReference>
<evidence type="ECO:0000256" key="3">
    <source>
        <dbReference type="ARBA" id="ARBA00022448"/>
    </source>
</evidence>
<dbReference type="InterPro" id="IPR004648">
    <property type="entry name" value="Oligpept_transpt"/>
</dbReference>
<evidence type="ECO:0000313" key="12">
    <source>
        <dbReference type="Proteomes" id="UP000279236"/>
    </source>
</evidence>
<feature type="transmembrane region" description="Helical" evidence="10">
    <location>
        <begin position="971"/>
        <end position="988"/>
    </location>
</feature>
<comment type="similarity">
    <text evidence="2">Belongs to the oligopeptide OPT transporter family.</text>
</comment>
<feature type="compositionally biased region" description="Low complexity" evidence="9">
    <location>
        <begin position="53"/>
        <end position="69"/>
    </location>
</feature>
<comment type="caution">
    <text evidence="11">The sequence shown here is derived from an EMBL/GenBank/DDBJ whole genome shotgun (WGS) entry which is preliminary data.</text>
</comment>
<evidence type="ECO:0000256" key="1">
    <source>
        <dbReference type="ARBA" id="ARBA00004141"/>
    </source>
</evidence>